<dbReference type="PANTHER" id="PTHR30008:SF0">
    <property type="entry name" value="EXODEOXYRIBONUCLEASE 7 LARGE SUBUNIT"/>
    <property type="match status" value="1"/>
</dbReference>
<dbReference type="GO" id="GO:0005737">
    <property type="term" value="C:cytoplasm"/>
    <property type="evidence" value="ECO:0007669"/>
    <property type="project" value="UniProtKB-SubCell"/>
</dbReference>
<evidence type="ECO:0000259" key="7">
    <source>
        <dbReference type="Pfam" id="PF13742"/>
    </source>
</evidence>
<dbReference type="OrthoDB" id="9802795at2"/>
<keyword evidence="4 5" id="KW-0269">Exonuclease</keyword>
<reference evidence="8 9" key="1">
    <citation type="submission" date="2016-11" db="EMBL/GenBank/DDBJ databases">
        <authorList>
            <person name="Jaros S."/>
            <person name="Januszkiewicz K."/>
            <person name="Wedrychowicz H."/>
        </authorList>
    </citation>
    <scope>NUCLEOTIDE SEQUENCE [LARGE SCALE GENOMIC DNA]</scope>
    <source>
        <strain evidence="8 9">DSM 24787</strain>
    </source>
</reference>
<comment type="subcellular location">
    <subcellularLocation>
        <location evidence="5">Cytoplasm</location>
    </subcellularLocation>
</comment>
<evidence type="ECO:0000313" key="8">
    <source>
        <dbReference type="EMBL" id="SIN80458.1"/>
    </source>
</evidence>
<dbReference type="GO" id="GO:0006308">
    <property type="term" value="P:DNA catabolic process"/>
    <property type="evidence" value="ECO:0007669"/>
    <property type="project" value="UniProtKB-UniRule"/>
</dbReference>
<dbReference type="NCBIfam" id="TIGR00237">
    <property type="entry name" value="xseA"/>
    <property type="match status" value="1"/>
</dbReference>
<dbReference type="Pfam" id="PF02601">
    <property type="entry name" value="Exonuc_VII_L"/>
    <property type="match status" value="1"/>
</dbReference>
<dbReference type="Proteomes" id="UP000185003">
    <property type="component" value="Unassembled WGS sequence"/>
</dbReference>
<dbReference type="AlphaFoldDB" id="A0A1N6EBP8"/>
<gene>
    <name evidence="8" type="ORF">SAMN04488055_1462</name>
</gene>
<comment type="catalytic activity">
    <reaction evidence="5">
        <text>Exonucleolytic cleavage in either 5'- to 3'- or 3'- to 5'-direction to yield nucleoside 5'-phosphates.</text>
        <dbReference type="EC" id="3.1.11.6"/>
    </reaction>
</comment>
<evidence type="ECO:0000313" key="9">
    <source>
        <dbReference type="Proteomes" id="UP000185003"/>
    </source>
</evidence>
<comment type="similarity">
    <text evidence="5">Belongs to the XseA family.</text>
</comment>
<sequence length="459" mass="52122">MQSPLTNHIRLSELNGRINTVINDAFSAATFWVIADITNHTYRAQKNYHNFELVEKDPNSSNIIARISGKAWGTGSDSITHFERITGQRFTNNINVLLHVAVQYHPVYGLQVNVLDVDPNFTLGMLEQQRQATLEKLVLENQPFIQRSGDRYITRNNQLPLPVVIQKIAVISSRTSAGNEDFAHTLLNNPYRYQFSLDYYFTVVQGENNARQFFDKLLEVFNTKIAYDAVVIIRGGGAQTDFLIFDNYDIGRAIARFPIPVITGIGHQKNETIADLMAHTPTKTPTKAAEFILAHNREFEDGLLSFQQNIIIRSQQIFSFHFQNLSAIQQNTIVAAKTILFNHQNTLNNISAQVISSPRIILYNRLSDIQHIVSNIKTFKTLYLKNQLGYLGHYTSLIKMMAPDNILKKGFAILKTNKKITSDPDDLKVGQDVEIILMDTQITSTVKQKTKYNGKDFNI</sequence>
<dbReference type="GO" id="GO:0009318">
    <property type="term" value="C:exodeoxyribonuclease VII complex"/>
    <property type="evidence" value="ECO:0007669"/>
    <property type="project" value="UniProtKB-UniRule"/>
</dbReference>
<feature type="domain" description="Exonuclease VII large subunit C-terminal" evidence="6">
    <location>
        <begin position="153"/>
        <end position="444"/>
    </location>
</feature>
<feature type="domain" description="OB-fold nucleic acid binding" evidence="7">
    <location>
        <begin position="10"/>
        <end position="117"/>
    </location>
</feature>
<accession>A0A1N6EBP8</accession>
<protein>
    <recommendedName>
        <fullName evidence="5">Exodeoxyribonuclease 7 large subunit</fullName>
        <ecNumber evidence="5">3.1.11.6</ecNumber>
    </recommendedName>
</protein>
<organism evidence="8 9">
    <name type="scientific">Chitinophaga niabensis</name>
    <dbReference type="NCBI Taxonomy" id="536979"/>
    <lineage>
        <taxon>Bacteria</taxon>
        <taxon>Pseudomonadati</taxon>
        <taxon>Bacteroidota</taxon>
        <taxon>Chitinophagia</taxon>
        <taxon>Chitinophagales</taxon>
        <taxon>Chitinophagaceae</taxon>
        <taxon>Chitinophaga</taxon>
    </lineage>
</organism>
<evidence type="ECO:0000256" key="5">
    <source>
        <dbReference type="RuleBase" id="RU004355"/>
    </source>
</evidence>
<dbReference type="RefSeq" id="WP_074238605.1">
    <property type="nucleotide sequence ID" value="NZ_FSRA01000001.1"/>
</dbReference>
<dbReference type="PANTHER" id="PTHR30008">
    <property type="entry name" value="EXODEOXYRIBONUCLEASE 7 LARGE SUBUNIT"/>
    <property type="match status" value="1"/>
</dbReference>
<dbReference type="GO" id="GO:0008855">
    <property type="term" value="F:exodeoxyribonuclease VII activity"/>
    <property type="evidence" value="ECO:0007669"/>
    <property type="project" value="UniProtKB-UniRule"/>
</dbReference>
<evidence type="ECO:0000256" key="1">
    <source>
        <dbReference type="ARBA" id="ARBA00022490"/>
    </source>
</evidence>
<keyword evidence="2 5" id="KW-0540">Nuclease</keyword>
<proteinExistence type="inferred from homology"/>
<keyword evidence="3 5" id="KW-0378">Hydrolase</keyword>
<dbReference type="InterPro" id="IPR020579">
    <property type="entry name" value="Exonuc_VII_lsu_C"/>
</dbReference>
<dbReference type="InterPro" id="IPR003753">
    <property type="entry name" value="Exonuc_VII_L"/>
</dbReference>
<evidence type="ECO:0000256" key="4">
    <source>
        <dbReference type="ARBA" id="ARBA00022839"/>
    </source>
</evidence>
<dbReference type="InterPro" id="IPR025824">
    <property type="entry name" value="OB-fold_nuc-bd_dom"/>
</dbReference>
<name>A0A1N6EBP8_9BACT</name>
<evidence type="ECO:0000256" key="3">
    <source>
        <dbReference type="ARBA" id="ARBA00022801"/>
    </source>
</evidence>
<evidence type="ECO:0000259" key="6">
    <source>
        <dbReference type="Pfam" id="PF02601"/>
    </source>
</evidence>
<dbReference type="STRING" id="536979.SAMN04488055_1462"/>
<keyword evidence="1" id="KW-0963">Cytoplasm</keyword>
<evidence type="ECO:0000256" key="2">
    <source>
        <dbReference type="ARBA" id="ARBA00022722"/>
    </source>
</evidence>
<dbReference type="Pfam" id="PF13742">
    <property type="entry name" value="tRNA_anti_2"/>
    <property type="match status" value="1"/>
</dbReference>
<dbReference type="GO" id="GO:0003676">
    <property type="term" value="F:nucleic acid binding"/>
    <property type="evidence" value="ECO:0007669"/>
    <property type="project" value="InterPro"/>
</dbReference>
<dbReference type="EC" id="3.1.11.6" evidence="5"/>
<dbReference type="EMBL" id="FSRA01000001">
    <property type="protein sequence ID" value="SIN80458.1"/>
    <property type="molecule type" value="Genomic_DNA"/>
</dbReference>
<keyword evidence="9" id="KW-1185">Reference proteome</keyword>